<protein>
    <submittedName>
        <fullName evidence="1">Uncharacterized protein</fullName>
    </submittedName>
</protein>
<dbReference type="EMBL" id="GISG01171891">
    <property type="protein sequence ID" value="MBA4651874.1"/>
    <property type="molecule type" value="Transcribed_RNA"/>
</dbReference>
<proteinExistence type="predicted"/>
<name>A0A7C8ZUN5_OPUST</name>
<dbReference type="AlphaFoldDB" id="A0A7C8ZUN5"/>
<accession>A0A7C8ZUN5</accession>
<reference evidence="1" key="1">
    <citation type="journal article" date="2013" name="J. Plant Res.">
        <title>Effect of fungi and light on seed germination of three Opuntia species from semiarid lands of central Mexico.</title>
        <authorList>
            <person name="Delgado-Sanchez P."/>
            <person name="Jimenez-Bremont J.F."/>
            <person name="Guerrero-Gonzalez Mde L."/>
            <person name="Flores J."/>
        </authorList>
    </citation>
    <scope>NUCLEOTIDE SEQUENCE</scope>
    <source>
        <tissue evidence="1">Cladode</tissue>
    </source>
</reference>
<reference evidence="1" key="2">
    <citation type="submission" date="2020-07" db="EMBL/GenBank/DDBJ databases">
        <authorList>
            <person name="Vera ALvarez R."/>
            <person name="Arias-Moreno D.M."/>
            <person name="Jimenez-Jacinto V."/>
            <person name="Jimenez-Bremont J.F."/>
            <person name="Swaminathan K."/>
            <person name="Moose S.P."/>
            <person name="Guerrero-Gonzalez M.L."/>
            <person name="Marino-Ramirez L."/>
            <person name="Landsman D."/>
            <person name="Rodriguez-Kessler M."/>
            <person name="Delgado-Sanchez P."/>
        </authorList>
    </citation>
    <scope>NUCLEOTIDE SEQUENCE</scope>
    <source>
        <tissue evidence="1">Cladode</tissue>
    </source>
</reference>
<evidence type="ECO:0000313" key="1">
    <source>
        <dbReference type="EMBL" id="MBA4651874.1"/>
    </source>
</evidence>
<sequence length="143" mass="15277">MITFLAPAWMCLPAPGPSTKTPVPSMTMSIPSSAQGSWRGSLLDTTLISLPSTLMVSLSTILTSALKVPRIESYLSKCAAFLTPPLSLTTTTSSGEFWRPCQHLRKFLPIRPNPLIATFSLATVSPSTGAAPVVWEVNWAATT</sequence>
<organism evidence="1">
    <name type="scientific">Opuntia streptacantha</name>
    <name type="common">Prickly pear cactus</name>
    <name type="synonym">Opuntia cardona</name>
    <dbReference type="NCBI Taxonomy" id="393608"/>
    <lineage>
        <taxon>Eukaryota</taxon>
        <taxon>Viridiplantae</taxon>
        <taxon>Streptophyta</taxon>
        <taxon>Embryophyta</taxon>
        <taxon>Tracheophyta</taxon>
        <taxon>Spermatophyta</taxon>
        <taxon>Magnoliopsida</taxon>
        <taxon>eudicotyledons</taxon>
        <taxon>Gunneridae</taxon>
        <taxon>Pentapetalae</taxon>
        <taxon>Caryophyllales</taxon>
        <taxon>Cactineae</taxon>
        <taxon>Cactaceae</taxon>
        <taxon>Opuntioideae</taxon>
        <taxon>Opuntia</taxon>
    </lineage>
</organism>